<dbReference type="InterPro" id="IPR015882">
    <property type="entry name" value="HEX_bac_N"/>
</dbReference>
<dbReference type="PANTHER" id="PTHR22600">
    <property type="entry name" value="BETA-HEXOSAMINIDASE"/>
    <property type="match status" value="1"/>
</dbReference>
<dbReference type="GO" id="GO:0016020">
    <property type="term" value="C:membrane"/>
    <property type="evidence" value="ECO:0007669"/>
    <property type="project" value="TreeGrafter"/>
</dbReference>
<dbReference type="InterPro" id="IPR059177">
    <property type="entry name" value="GH29D-like_dom"/>
</dbReference>
<dbReference type="CDD" id="cd06563">
    <property type="entry name" value="GH20_chitobiase-like"/>
    <property type="match status" value="1"/>
</dbReference>
<feature type="signal peptide" evidence="7">
    <location>
        <begin position="1"/>
        <end position="19"/>
    </location>
</feature>
<evidence type="ECO:0000259" key="8">
    <source>
        <dbReference type="PROSITE" id="PS50022"/>
    </source>
</evidence>
<dbReference type="Pfam" id="PF00754">
    <property type="entry name" value="F5_F8_type_C"/>
    <property type="match status" value="1"/>
</dbReference>
<keyword evidence="7" id="KW-0732">Signal</keyword>
<dbReference type="OrthoDB" id="1090159at2"/>
<dbReference type="InterPro" id="IPR015883">
    <property type="entry name" value="Glyco_hydro_20_cat"/>
</dbReference>
<dbReference type="InterPro" id="IPR008979">
    <property type="entry name" value="Galactose-bd-like_sf"/>
</dbReference>
<evidence type="ECO:0000256" key="5">
    <source>
        <dbReference type="ARBA" id="ARBA00023295"/>
    </source>
</evidence>
<feature type="domain" description="F5/8 type C" evidence="8">
    <location>
        <begin position="652"/>
        <end position="743"/>
    </location>
</feature>
<evidence type="ECO:0000256" key="7">
    <source>
        <dbReference type="SAM" id="SignalP"/>
    </source>
</evidence>
<dbReference type="AlphaFoldDB" id="A0A2U2B479"/>
<evidence type="ECO:0000256" key="6">
    <source>
        <dbReference type="PIRSR" id="PIRSR625705-1"/>
    </source>
</evidence>
<feature type="chain" id="PRO_5015414178" description="beta-N-acetylhexosaminidase" evidence="7">
    <location>
        <begin position="20"/>
        <end position="769"/>
    </location>
</feature>
<dbReference type="GO" id="GO:0005975">
    <property type="term" value="P:carbohydrate metabolic process"/>
    <property type="evidence" value="ECO:0007669"/>
    <property type="project" value="InterPro"/>
</dbReference>
<evidence type="ECO:0000256" key="1">
    <source>
        <dbReference type="ARBA" id="ARBA00001231"/>
    </source>
</evidence>
<dbReference type="InterPro" id="IPR025705">
    <property type="entry name" value="Beta_hexosaminidase_sua/sub"/>
</dbReference>
<evidence type="ECO:0000256" key="4">
    <source>
        <dbReference type="ARBA" id="ARBA00022801"/>
    </source>
</evidence>
<evidence type="ECO:0000256" key="3">
    <source>
        <dbReference type="ARBA" id="ARBA00012663"/>
    </source>
</evidence>
<dbReference type="Gene3D" id="2.60.120.260">
    <property type="entry name" value="Galactose-binding domain-like"/>
    <property type="match status" value="1"/>
</dbReference>
<evidence type="ECO:0000313" key="10">
    <source>
        <dbReference type="Proteomes" id="UP000244956"/>
    </source>
</evidence>
<accession>A0A2U2B479</accession>
<dbReference type="PRINTS" id="PR00738">
    <property type="entry name" value="GLHYDRLASE20"/>
</dbReference>
<dbReference type="Gene3D" id="3.30.379.10">
    <property type="entry name" value="Chitobiase/beta-hexosaminidase domain 2-like"/>
    <property type="match status" value="1"/>
</dbReference>
<dbReference type="Gene3D" id="3.20.20.80">
    <property type="entry name" value="Glycosidases"/>
    <property type="match status" value="1"/>
</dbReference>
<sequence>MFKLVLISALFLASLLCGAQNAVDIIPVPVEMQETEETFVIDESTAIQYNKDDVELVRLAAFLTLQIKDISGLELPHNVEQSKNIRFEVIQDNQIGDEGYRLNVSSEAITLQANNRRGLFYGLQSLFQTLPSVRTNEQLKVPGLQIVDYPRFEWRGMMLDVSRHFYSPEAVKHYIDLLANYKFNVFHWHLVDDPGWRIEIKKYPKLTEVGAWRVDHLDKVWSERPPAKEGEKATYGGYYTQEQIKEIVAYAQARNITIVPEIELPAHSVAALAAYPHLSCTGEPQFVNTGGDYPEGVQTAYCPGKEEVFSFLQDVLVEVMELFPSEFIHVGGDEVDKSQWENCDLCQKRIRKEKLEDEDGLQSYMIKRMEKFLSLHGRKLIGWDEILEGGLAPGATVMSWRGEAGGIKAARMGHDVVMTPGSPCYFDHYQAGPEGEPAAIGGMNTLKDVYTYEPVPEVLDQKAAKHVLGAQANVWTEYIATLSHLEYMVLPRLLALSEVVWSPSENRDWINFNRRLRGWHFRTFDQKGFNYNTGNSKVVITPESSKGELKVTLQTEIVDGDIVYTLDGSIPDLKSHKYNGPIEISESCVLKASTVSDGKILGWVPASQTFEIHKAIGRKVEYEYPVSRYYMADGPNSLTDGVRGTLTVGEFWHGFNETDMVAEIDLGQTTKIHKVILGVLQKRKDWIFPAQKMNVEVSLDGKKFTNVATVDCPLNPDDVSNQTIDYTAVLGGVEARYVRVTATNFGVCPKGHPGEGKPTWLFVDEIVVE</sequence>
<dbReference type="SUPFAM" id="SSF49785">
    <property type="entry name" value="Galactose-binding domain-like"/>
    <property type="match status" value="1"/>
</dbReference>
<protein>
    <recommendedName>
        <fullName evidence="3">beta-N-acetylhexosaminidase</fullName>
        <ecNumber evidence="3">3.2.1.52</ecNumber>
    </recommendedName>
</protein>
<gene>
    <name evidence="9" type="ORF">DDZ16_18650</name>
</gene>
<dbReference type="Pfam" id="PF00728">
    <property type="entry name" value="Glyco_hydro_20"/>
    <property type="match status" value="1"/>
</dbReference>
<dbReference type="SUPFAM" id="SSF51445">
    <property type="entry name" value="(Trans)glycosidases"/>
    <property type="match status" value="1"/>
</dbReference>
<organism evidence="9 10">
    <name type="scientific">Marinilabilia rubra</name>
    <dbReference type="NCBI Taxonomy" id="2162893"/>
    <lineage>
        <taxon>Bacteria</taxon>
        <taxon>Pseudomonadati</taxon>
        <taxon>Bacteroidota</taxon>
        <taxon>Bacteroidia</taxon>
        <taxon>Marinilabiliales</taxon>
        <taxon>Marinilabiliaceae</taxon>
        <taxon>Marinilabilia</taxon>
    </lineage>
</organism>
<dbReference type="InterPro" id="IPR017853">
    <property type="entry name" value="GH"/>
</dbReference>
<keyword evidence="4" id="KW-0378">Hydrolase</keyword>
<comment type="catalytic activity">
    <reaction evidence="1">
        <text>Hydrolysis of terminal non-reducing N-acetyl-D-hexosamine residues in N-acetyl-beta-D-hexosaminides.</text>
        <dbReference type="EC" id="3.2.1.52"/>
    </reaction>
</comment>
<dbReference type="InterPro" id="IPR000421">
    <property type="entry name" value="FA58C"/>
</dbReference>
<dbReference type="Pfam" id="PF13290">
    <property type="entry name" value="CHB_HEX_C_1"/>
    <property type="match status" value="1"/>
</dbReference>
<dbReference type="PROSITE" id="PS50022">
    <property type="entry name" value="FA58C_3"/>
    <property type="match status" value="1"/>
</dbReference>
<evidence type="ECO:0000256" key="2">
    <source>
        <dbReference type="ARBA" id="ARBA00006285"/>
    </source>
</evidence>
<feature type="active site" description="Proton donor" evidence="6">
    <location>
        <position position="334"/>
    </location>
</feature>
<dbReference type="EC" id="3.2.1.52" evidence="3"/>
<dbReference type="GO" id="GO:0004563">
    <property type="term" value="F:beta-N-acetylhexosaminidase activity"/>
    <property type="evidence" value="ECO:0007669"/>
    <property type="project" value="UniProtKB-EC"/>
</dbReference>
<evidence type="ECO:0000313" key="9">
    <source>
        <dbReference type="EMBL" id="PWD97881.1"/>
    </source>
</evidence>
<dbReference type="EMBL" id="QEWP01000023">
    <property type="protein sequence ID" value="PWD97881.1"/>
    <property type="molecule type" value="Genomic_DNA"/>
</dbReference>
<keyword evidence="10" id="KW-1185">Reference proteome</keyword>
<dbReference type="Pfam" id="PF02838">
    <property type="entry name" value="Glyco_hydro_20b"/>
    <property type="match status" value="1"/>
</dbReference>
<dbReference type="InterPro" id="IPR029018">
    <property type="entry name" value="Hex-like_dom2"/>
</dbReference>
<dbReference type="Proteomes" id="UP000244956">
    <property type="component" value="Unassembled WGS sequence"/>
</dbReference>
<keyword evidence="5" id="KW-0326">Glycosidase</keyword>
<comment type="caution">
    <text evidence="9">The sequence shown here is derived from an EMBL/GenBank/DDBJ whole genome shotgun (WGS) entry which is preliminary data.</text>
</comment>
<comment type="similarity">
    <text evidence="2">Belongs to the glycosyl hydrolase 20 family.</text>
</comment>
<name>A0A2U2B479_9BACT</name>
<dbReference type="SUPFAM" id="SSF55545">
    <property type="entry name" value="beta-N-acetylhexosaminidase-like domain"/>
    <property type="match status" value="1"/>
</dbReference>
<dbReference type="RefSeq" id="WP_109265993.1">
    <property type="nucleotide sequence ID" value="NZ_QEWP01000023.1"/>
</dbReference>
<dbReference type="PANTHER" id="PTHR22600:SF57">
    <property type="entry name" value="BETA-N-ACETYLHEXOSAMINIDASE"/>
    <property type="match status" value="1"/>
</dbReference>
<dbReference type="GO" id="GO:0030203">
    <property type="term" value="P:glycosaminoglycan metabolic process"/>
    <property type="evidence" value="ECO:0007669"/>
    <property type="project" value="TreeGrafter"/>
</dbReference>
<proteinExistence type="inferred from homology"/>
<reference evidence="9 10" key="1">
    <citation type="submission" date="2018-05" db="EMBL/GenBank/DDBJ databases">
        <title>Marinilabilia rubrum sp. nov., isolated from saltern sediment.</title>
        <authorList>
            <person name="Zhang R."/>
        </authorList>
    </citation>
    <scope>NUCLEOTIDE SEQUENCE [LARGE SCALE GENOMIC DNA]</scope>
    <source>
        <strain evidence="9 10">WTE16</strain>
    </source>
</reference>